<feature type="domain" description="TauD/TfdA-like" evidence="6">
    <location>
        <begin position="140"/>
        <end position="322"/>
    </location>
</feature>
<keyword evidence="8" id="KW-1185">Reference proteome</keyword>
<reference evidence="7" key="1">
    <citation type="submission" date="2021-03" db="EMBL/GenBank/DDBJ databases">
        <title>Acanthopleuribacteraceae sp. M133.</title>
        <authorList>
            <person name="Wang G."/>
        </authorList>
    </citation>
    <scope>NUCLEOTIDE SEQUENCE</scope>
    <source>
        <strain evidence="7">M133</strain>
    </source>
</reference>
<evidence type="ECO:0000259" key="6">
    <source>
        <dbReference type="Pfam" id="PF02668"/>
    </source>
</evidence>
<accession>A0A8A4TKP0</accession>
<dbReference type="SUPFAM" id="SSF51197">
    <property type="entry name" value="Clavaminate synthase-like"/>
    <property type="match status" value="1"/>
</dbReference>
<keyword evidence="2 5" id="KW-0479">Metal-binding</keyword>
<evidence type="ECO:0000313" key="7">
    <source>
        <dbReference type="EMBL" id="QTD50143.1"/>
    </source>
</evidence>
<gene>
    <name evidence="7" type="ORF">J3U87_31550</name>
</gene>
<evidence type="ECO:0000256" key="4">
    <source>
        <dbReference type="ARBA" id="ARBA00023004"/>
    </source>
</evidence>
<dbReference type="EMBL" id="CP071793">
    <property type="protein sequence ID" value="QTD50143.1"/>
    <property type="molecule type" value="Genomic_DNA"/>
</dbReference>
<evidence type="ECO:0000313" key="8">
    <source>
        <dbReference type="Proteomes" id="UP000663929"/>
    </source>
</evidence>
<dbReference type="AlphaFoldDB" id="A0A8A4TKP0"/>
<dbReference type="PIRSF" id="PIRSF019543">
    <property type="entry name" value="Clavaminate_syn"/>
    <property type="match status" value="1"/>
</dbReference>
<dbReference type="InterPro" id="IPR042098">
    <property type="entry name" value="TauD-like_sf"/>
</dbReference>
<sequence length="344" mass="40008">MYRIDLEPHEVRQVEELIDGVMLRYKSVEDPDFLDEVNVIAHELPRRLRHTLHRFKHFEDCYGTCVVGGLPVDDGQIGPTPQHWRYRPEVSPTLREEIFFVLCSSILGDAIAWSTQQDGYLMHEVAPIKEHETDQLGFSSQQYLEWHTEDAFHPYRADYLGLMCFRNPTGTSTTVGSVTDLDLEDPKFDHLFDSHFTIKPDESHLEKNRALHKVTLAATAQPNGNPDYDEINLMNERPDTIAVLFGDRKSPYMRLDPYFMGEVASDSAREALDELIEQIESNLKEFVLKPGEIFFADNYRVVHGRTPFKAKYDGRDRWLKRLNIVRDLRKSRDKRARPNCRKIS</sequence>
<dbReference type="Pfam" id="PF02668">
    <property type="entry name" value="TauD"/>
    <property type="match status" value="1"/>
</dbReference>
<keyword evidence="4 5" id="KW-0408">Iron</keyword>
<dbReference type="Gene3D" id="3.60.130.10">
    <property type="entry name" value="Clavaminate synthase-like"/>
    <property type="match status" value="1"/>
</dbReference>
<proteinExistence type="inferred from homology"/>
<dbReference type="Proteomes" id="UP000663929">
    <property type="component" value="Chromosome"/>
</dbReference>
<comment type="similarity">
    <text evidence="1">Belongs to the clavaminate synthase family.</text>
</comment>
<feature type="binding site" evidence="5">
    <location>
        <position position="149"/>
    </location>
    <ligand>
        <name>Fe cation</name>
        <dbReference type="ChEBI" id="CHEBI:24875"/>
    </ligand>
</feature>
<feature type="binding site" evidence="5">
    <location>
        <position position="147"/>
    </location>
    <ligand>
        <name>Fe cation</name>
        <dbReference type="ChEBI" id="CHEBI:24875"/>
    </ligand>
</feature>
<evidence type="ECO:0000256" key="5">
    <source>
        <dbReference type="PIRSR" id="PIRSR019543-2"/>
    </source>
</evidence>
<dbReference type="NCBIfam" id="NF041363">
    <property type="entry name" value="GntD_guanitoxin"/>
    <property type="match status" value="1"/>
</dbReference>
<evidence type="ECO:0000256" key="2">
    <source>
        <dbReference type="ARBA" id="ARBA00022723"/>
    </source>
</evidence>
<dbReference type="InterPro" id="IPR053447">
    <property type="entry name" value="Alpha-KG_dependent_hydroxylase"/>
</dbReference>
<keyword evidence="3" id="KW-0560">Oxidoreductase</keyword>
<protein>
    <submittedName>
        <fullName evidence="7">TauD/TfdA family dioxygenase</fullName>
    </submittedName>
</protein>
<dbReference type="RefSeq" id="WP_237379774.1">
    <property type="nucleotide sequence ID" value="NZ_CP071793.1"/>
</dbReference>
<dbReference type="GO" id="GO:0016706">
    <property type="term" value="F:2-oxoglutarate-dependent dioxygenase activity"/>
    <property type="evidence" value="ECO:0007669"/>
    <property type="project" value="UniProtKB-ARBA"/>
</dbReference>
<dbReference type="GO" id="GO:0005506">
    <property type="term" value="F:iron ion binding"/>
    <property type="evidence" value="ECO:0007669"/>
    <property type="project" value="InterPro"/>
</dbReference>
<evidence type="ECO:0000256" key="1">
    <source>
        <dbReference type="ARBA" id="ARBA00008425"/>
    </source>
</evidence>
<dbReference type="InterPro" id="IPR014503">
    <property type="entry name" value="Clavaminate_syn-like"/>
</dbReference>
<evidence type="ECO:0000256" key="3">
    <source>
        <dbReference type="ARBA" id="ARBA00023002"/>
    </source>
</evidence>
<dbReference type="KEGG" id="scor:J3U87_31550"/>
<name>A0A8A4TKP0_SULCO</name>
<dbReference type="InterPro" id="IPR003819">
    <property type="entry name" value="TauD/TfdA-like"/>
</dbReference>
<organism evidence="7 8">
    <name type="scientific">Sulfidibacter corallicola</name>
    <dbReference type="NCBI Taxonomy" id="2818388"/>
    <lineage>
        <taxon>Bacteria</taxon>
        <taxon>Pseudomonadati</taxon>
        <taxon>Acidobacteriota</taxon>
        <taxon>Holophagae</taxon>
        <taxon>Acanthopleuribacterales</taxon>
        <taxon>Acanthopleuribacteraceae</taxon>
        <taxon>Sulfidibacter</taxon>
    </lineage>
</organism>
<keyword evidence="7" id="KW-0223">Dioxygenase</keyword>